<keyword evidence="1" id="KW-0812">Transmembrane</keyword>
<evidence type="ECO:0000256" key="1">
    <source>
        <dbReference type="SAM" id="Phobius"/>
    </source>
</evidence>
<keyword evidence="1" id="KW-0472">Membrane</keyword>
<evidence type="ECO:0000313" key="2">
    <source>
        <dbReference type="EMBL" id="KCZ61873.1"/>
    </source>
</evidence>
<gene>
    <name evidence="2" type="ORF">HY36_04765</name>
</gene>
<evidence type="ECO:0000313" key="3">
    <source>
        <dbReference type="Proteomes" id="UP000024547"/>
    </source>
</evidence>
<dbReference type="Proteomes" id="UP000024547">
    <property type="component" value="Unassembled WGS sequence"/>
</dbReference>
<proteinExistence type="predicted"/>
<dbReference type="OrthoDB" id="9111327at2"/>
<feature type="transmembrane region" description="Helical" evidence="1">
    <location>
        <begin position="311"/>
        <end position="328"/>
    </location>
</feature>
<sequence length="372" mass="42305">MEHEMEAAGLASGSGLTTGDHHPVNSGLPCANCGAIVEDRFCTTCGQLASDFHRPVWDLVMSSLADTFALDGRLWRSLPLLFFRPGRMTRNYLEGKRARYVPPFRMFLLASVVFFLTLFTLGDQLGWYHTFKINDMLEEGLDLGLDETGEPTPIVSEDRLAEIREQLDSADLDEEARLELQQTLNDAQHGITVQRILQDDGRINRDALYDEVNARLDENATVEQRQQAWRAADHAATVYENQDRYGARIREWAPRFSLMFMPILALMLTLLYAWHRSRYIYDHVITALHVQTFIYMTATVFLVVAAVRPSMTGWLVLFGVLTLIVYLYKQLRVTYGTGRIMAMLRTLILLFSSFIVLIILLALLIAVSFALT</sequence>
<keyword evidence="3" id="KW-1185">Reference proteome</keyword>
<feature type="transmembrane region" description="Helical" evidence="1">
    <location>
        <begin position="256"/>
        <end position="274"/>
    </location>
</feature>
<feature type="transmembrane region" description="Helical" evidence="1">
    <location>
        <begin position="106"/>
        <end position="127"/>
    </location>
</feature>
<feature type="transmembrane region" description="Helical" evidence="1">
    <location>
        <begin position="286"/>
        <end position="305"/>
    </location>
</feature>
<protein>
    <recommendedName>
        <fullName evidence="4">DUF3667 domain-containing protein</fullName>
    </recommendedName>
</protein>
<reference evidence="2 3" key="1">
    <citation type="journal article" date="2014" name="Antonie Van Leeuwenhoek">
        <title>Hyphomonas beringensis sp. nov. and Hyphomonas chukchiensis sp. nov., isolated from surface seawater of the Bering Sea and Chukchi Sea.</title>
        <authorList>
            <person name="Li C."/>
            <person name="Lai Q."/>
            <person name="Li G."/>
            <person name="Dong C."/>
            <person name="Wang J."/>
            <person name="Liao Y."/>
            <person name="Shao Z."/>
        </authorList>
    </citation>
    <scope>NUCLEOTIDE SEQUENCE [LARGE SCALE GENOMIC DNA]</scope>
    <source>
        <strain evidence="2 3">22II1-22F38</strain>
    </source>
</reference>
<dbReference type="Pfam" id="PF12412">
    <property type="entry name" value="DUF3667"/>
    <property type="match status" value="1"/>
</dbReference>
<dbReference type="EMBL" id="AWFH01000012">
    <property type="protein sequence ID" value="KCZ61873.1"/>
    <property type="molecule type" value="Genomic_DNA"/>
</dbReference>
<dbReference type="STRING" id="1280948.HY36_04765"/>
<comment type="caution">
    <text evidence="2">The sequence shown here is derived from an EMBL/GenBank/DDBJ whole genome shotgun (WGS) entry which is preliminary data.</text>
</comment>
<dbReference type="PATRIC" id="fig|1280948.3.peg.1787"/>
<dbReference type="eggNOG" id="COG1566">
    <property type="taxonomic scope" value="Bacteria"/>
</dbReference>
<dbReference type="AlphaFoldDB" id="A0A059E2N9"/>
<accession>A0A059E2N9</accession>
<evidence type="ECO:0008006" key="4">
    <source>
        <dbReference type="Google" id="ProtNLM"/>
    </source>
</evidence>
<dbReference type="RefSeq" id="WP_035551208.1">
    <property type="nucleotide sequence ID" value="NZ_AWFH01000012.1"/>
</dbReference>
<organism evidence="2 3">
    <name type="scientific">Hyphomonas atlantica</name>
    <dbReference type="NCBI Taxonomy" id="1280948"/>
    <lineage>
        <taxon>Bacteria</taxon>
        <taxon>Pseudomonadati</taxon>
        <taxon>Pseudomonadota</taxon>
        <taxon>Alphaproteobacteria</taxon>
        <taxon>Hyphomonadales</taxon>
        <taxon>Hyphomonadaceae</taxon>
        <taxon>Hyphomonas</taxon>
    </lineage>
</organism>
<dbReference type="InterPro" id="IPR022134">
    <property type="entry name" value="DUF3667"/>
</dbReference>
<feature type="transmembrane region" description="Helical" evidence="1">
    <location>
        <begin position="348"/>
        <end position="371"/>
    </location>
</feature>
<name>A0A059E2N9_9PROT</name>
<keyword evidence="1" id="KW-1133">Transmembrane helix</keyword>